<evidence type="ECO:0000256" key="2">
    <source>
        <dbReference type="SAM" id="SignalP"/>
    </source>
</evidence>
<evidence type="ECO:0000313" key="4">
    <source>
        <dbReference type="EMBL" id="OUZ40295.1"/>
    </source>
</evidence>
<dbReference type="Pfam" id="PF13306">
    <property type="entry name" value="LRR_5"/>
    <property type="match status" value="3"/>
</dbReference>
<dbReference type="InterPro" id="IPR026906">
    <property type="entry name" value="LRR_5"/>
</dbReference>
<feature type="domain" description="SLH" evidence="3">
    <location>
        <begin position="555"/>
        <end position="618"/>
    </location>
</feature>
<dbReference type="RefSeq" id="WP_087615294.1">
    <property type="nucleotide sequence ID" value="NZ_JAFBEY010000002.1"/>
</dbReference>
<gene>
    <name evidence="4" type="ORF">CBM15_00105</name>
</gene>
<feature type="chain" id="PRO_5047308924" description="SLH domain-containing protein" evidence="2">
    <location>
        <begin position="25"/>
        <end position="730"/>
    </location>
</feature>
<feature type="domain" description="SLH" evidence="3">
    <location>
        <begin position="673"/>
        <end position="730"/>
    </location>
</feature>
<evidence type="ECO:0000313" key="5">
    <source>
        <dbReference type="Proteomes" id="UP000196594"/>
    </source>
</evidence>
<evidence type="ECO:0000256" key="1">
    <source>
        <dbReference type="SAM" id="MobiDB-lite"/>
    </source>
</evidence>
<dbReference type="Pfam" id="PF00395">
    <property type="entry name" value="SLH"/>
    <property type="match status" value="3"/>
</dbReference>
<name>A0ABX3ZKK6_9BACL</name>
<protein>
    <recommendedName>
        <fullName evidence="3">SLH domain-containing protein</fullName>
    </recommendedName>
</protein>
<feature type="compositionally biased region" description="Polar residues" evidence="1">
    <location>
        <begin position="547"/>
        <end position="560"/>
    </location>
</feature>
<dbReference type="PROSITE" id="PS51272">
    <property type="entry name" value="SLH"/>
    <property type="match status" value="3"/>
</dbReference>
<feature type="region of interest" description="Disordered" evidence="1">
    <location>
        <begin position="536"/>
        <end position="563"/>
    </location>
</feature>
<dbReference type="PANTHER" id="PTHR45661">
    <property type="entry name" value="SURFACE ANTIGEN"/>
    <property type="match status" value="1"/>
</dbReference>
<feature type="domain" description="SLH" evidence="3">
    <location>
        <begin position="619"/>
        <end position="672"/>
    </location>
</feature>
<keyword evidence="5" id="KW-1185">Reference proteome</keyword>
<evidence type="ECO:0000259" key="3">
    <source>
        <dbReference type="PROSITE" id="PS51272"/>
    </source>
</evidence>
<organism evidence="4 5">
    <name type="scientific">Solibacillus kalamii</name>
    <dbReference type="NCBI Taxonomy" id="1748298"/>
    <lineage>
        <taxon>Bacteria</taxon>
        <taxon>Bacillati</taxon>
        <taxon>Bacillota</taxon>
        <taxon>Bacilli</taxon>
        <taxon>Bacillales</taxon>
        <taxon>Caryophanaceae</taxon>
        <taxon>Solibacillus</taxon>
    </lineage>
</organism>
<reference evidence="4 5" key="1">
    <citation type="journal article" date="2017" name="Int. J. Syst. Evol. Microbiol.">
        <title>Solibacillus kalamii sp. nov., isolated from a high-efficiency particulate arrestance filter system used in the International Space Station.</title>
        <authorList>
            <person name="Checinska Sielaff A."/>
            <person name="Kumar R.M."/>
            <person name="Pal D."/>
            <person name="Mayilraj S."/>
            <person name="Venkateswaran K."/>
        </authorList>
    </citation>
    <scope>NUCLEOTIDE SEQUENCE [LARGE SCALE GENOMIC DNA]</scope>
    <source>
        <strain evidence="4 5">ISSFR-015</strain>
    </source>
</reference>
<keyword evidence="2" id="KW-0732">Signal</keyword>
<dbReference type="InterPro" id="IPR053139">
    <property type="entry name" value="Surface_bspA-like"/>
</dbReference>
<proteinExistence type="predicted"/>
<dbReference type="InterPro" id="IPR032675">
    <property type="entry name" value="LRR_dom_sf"/>
</dbReference>
<sequence>MKKAIFTLLIILFVVMIATNPVHAAEEKSFGDVTYKIVTLENGKQEVHITGLTKHKNRIVVPEKIEGLPVVELVDRALYMDRSDYASDGTYSEWDIPGYKDLYITEVELPKTLKRIGKEALANHLIEKISLPDGLEEIGQMAFAGNNLTSISIPASVKKIGGDIVSGNRIKTYSLPPSFKKSESIKSGNFLYEKFSRNGKTEIRITGHTFKKAQTKITVPNQINGLPVTEIGDYAFAYQSSLLGHDIDFSKPFIKEVVLPETIRVIGDYGLSGVYYDNINRDFSLPRDLEVIGDYAFKGNYITNKGNNLKLPPKLKSIGDGAFQWNRLVAVTIPSTVTSIGKYAFEYNRLTDVTIGSNVKDISAGAFSGNEISSLILPKQLNSIGAEAFAHNKLRKLILPSTVKSIGDFAFTYNVLEDVSLSTHLQTIGDGAFIQNKLTVLKVPGEVKNLPFNVIADNPLQAVILQGSSTKILSYTASQRGFNTTYYNVMEKLDKLYLDKNFKEVWSNWDTVIPKPATLYVTWKGQEPVVYEGETGEPIKEEPTGEQPVTDQPVPSNRSFSDTENHWAKDTIADFVARGIISGYPDGTFRPNDPMQRKHVASILVKVYELKSALAPVEFKDVTPNHPNYAAISKLQQAGVIHGSDGLFRPNDTLTRGQMAKILVLASNFTPGGKKTFPDVPRTYWAHDYIAALADLNIVGGSNGQFIPNGAVTRGQFVGMLDKALKVMGK</sequence>
<feature type="signal peptide" evidence="2">
    <location>
        <begin position="1"/>
        <end position="24"/>
    </location>
</feature>
<dbReference type="InterPro" id="IPR001119">
    <property type="entry name" value="SLH_dom"/>
</dbReference>
<dbReference type="PANTHER" id="PTHR45661:SF3">
    <property type="entry name" value="IG-LIKE DOMAIN-CONTAINING PROTEIN"/>
    <property type="match status" value="1"/>
</dbReference>
<dbReference type="Proteomes" id="UP000196594">
    <property type="component" value="Unassembled WGS sequence"/>
</dbReference>
<dbReference type="Gene3D" id="3.80.10.10">
    <property type="entry name" value="Ribonuclease Inhibitor"/>
    <property type="match status" value="3"/>
</dbReference>
<comment type="caution">
    <text evidence="4">The sequence shown here is derived from an EMBL/GenBank/DDBJ whole genome shotgun (WGS) entry which is preliminary data.</text>
</comment>
<dbReference type="EMBL" id="NHNT01000001">
    <property type="protein sequence ID" value="OUZ40295.1"/>
    <property type="molecule type" value="Genomic_DNA"/>
</dbReference>
<accession>A0ABX3ZKK6</accession>